<dbReference type="PANTHER" id="PTHR34070">
    <property type="entry name" value="ARMADILLO-TYPE FOLD"/>
    <property type="match status" value="1"/>
</dbReference>
<dbReference type="EMBL" id="PZKF01000035">
    <property type="protein sequence ID" value="PTE16705.1"/>
    <property type="molecule type" value="Genomic_DNA"/>
</dbReference>
<dbReference type="RefSeq" id="WP_107325758.1">
    <property type="nucleotide sequence ID" value="NZ_NHSP01000022.1"/>
</dbReference>
<evidence type="ECO:0000313" key="2">
    <source>
        <dbReference type="Proteomes" id="UP000241899"/>
    </source>
</evidence>
<organism evidence="1 2">
    <name type="scientific">Phaeovulum veldkampii DSM 11550</name>
    <dbReference type="NCBI Taxonomy" id="1185920"/>
    <lineage>
        <taxon>Bacteria</taxon>
        <taxon>Pseudomonadati</taxon>
        <taxon>Pseudomonadota</taxon>
        <taxon>Alphaproteobacteria</taxon>
        <taxon>Rhodobacterales</taxon>
        <taxon>Paracoccaceae</taxon>
        <taxon>Phaeovulum</taxon>
    </lineage>
</organism>
<sequence>MISEDALALLRAEADPVRAEAAAAHHKAPRAYLGLSAPQIEARVAEWRAGLDVPGRVALADALWQSDVHEARIAAAKVLTQARIRDDAAVWALILSWVPQFDAWAIADAAAAAGARRLMADPARLGALSDWVVAPNRWTRRAVLTFTQGFSRLPHPKAADLAAREQVLGWAADLAAVPDALLQRAVAGWLRDLSRHDAPRVRDWLAQHGQLLTRLAFKEAAALLPDARPAAGDQSA</sequence>
<reference evidence="1 2" key="1">
    <citation type="submission" date="2018-03" db="EMBL/GenBank/DDBJ databases">
        <title>Rhodobacter veldkampii.</title>
        <authorList>
            <person name="Meyer T.E."/>
            <person name="Miller S."/>
            <person name="Lodha T."/>
            <person name="Gandham S."/>
            <person name="Chintalapati S."/>
            <person name="Chintalapati V.R."/>
        </authorList>
    </citation>
    <scope>NUCLEOTIDE SEQUENCE [LARGE SCALE GENOMIC DNA]</scope>
    <source>
        <strain evidence="1 2">DSM 11550</strain>
    </source>
</reference>
<name>A0A2T4JFK6_9RHOB</name>
<dbReference type="PANTHER" id="PTHR34070:SF1">
    <property type="entry name" value="DNA ALKYLATION REPAIR PROTEIN"/>
    <property type="match status" value="1"/>
</dbReference>
<dbReference type="Proteomes" id="UP000241899">
    <property type="component" value="Unassembled WGS sequence"/>
</dbReference>
<dbReference type="AlphaFoldDB" id="A0A2T4JFK6"/>
<evidence type="ECO:0000313" key="1">
    <source>
        <dbReference type="EMBL" id="PTE16705.1"/>
    </source>
</evidence>
<dbReference type="InterPro" id="IPR016024">
    <property type="entry name" value="ARM-type_fold"/>
</dbReference>
<dbReference type="Pfam" id="PF08713">
    <property type="entry name" value="DNA_alkylation"/>
    <property type="match status" value="1"/>
</dbReference>
<accession>A0A2T4JFK6</accession>
<comment type="caution">
    <text evidence="1">The sequence shown here is derived from an EMBL/GenBank/DDBJ whole genome shotgun (WGS) entry which is preliminary data.</text>
</comment>
<keyword evidence="2" id="KW-1185">Reference proteome</keyword>
<dbReference type="CDD" id="cd06561">
    <property type="entry name" value="AlkD_like"/>
    <property type="match status" value="1"/>
</dbReference>
<gene>
    <name evidence="1" type="ORF">C5F46_12915</name>
</gene>
<dbReference type="SUPFAM" id="SSF48371">
    <property type="entry name" value="ARM repeat"/>
    <property type="match status" value="1"/>
</dbReference>
<proteinExistence type="predicted"/>
<dbReference type="OrthoDB" id="9775346at2"/>
<protein>
    <submittedName>
        <fullName evidence="1">DNA alkylation repair protein</fullName>
    </submittedName>
</protein>
<dbReference type="InterPro" id="IPR014825">
    <property type="entry name" value="DNA_alkylation"/>
</dbReference>
<dbReference type="Gene3D" id="1.25.10.90">
    <property type="match status" value="1"/>
</dbReference>